<evidence type="ECO:0000313" key="1">
    <source>
        <dbReference type="EMBL" id="KAA6372558.1"/>
    </source>
</evidence>
<dbReference type="PANTHER" id="PTHR46880:SF5">
    <property type="entry name" value="DUF4371 DOMAIN-CONTAINING PROTEIN"/>
    <property type="match status" value="1"/>
</dbReference>
<evidence type="ECO:0000313" key="2">
    <source>
        <dbReference type="Proteomes" id="UP000324800"/>
    </source>
</evidence>
<dbReference type="PANTHER" id="PTHR46880">
    <property type="entry name" value="RAS-ASSOCIATING DOMAIN-CONTAINING PROTEIN"/>
    <property type="match status" value="1"/>
</dbReference>
<organism evidence="1 2">
    <name type="scientific">Streblomastix strix</name>
    <dbReference type="NCBI Taxonomy" id="222440"/>
    <lineage>
        <taxon>Eukaryota</taxon>
        <taxon>Metamonada</taxon>
        <taxon>Preaxostyla</taxon>
        <taxon>Oxymonadida</taxon>
        <taxon>Streblomastigidae</taxon>
        <taxon>Streblomastix</taxon>
    </lineage>
</organism>
<gene>
    <name evidence="1" type="ORF">EZS28_031915</name>
</gene>
<dbReference type="OrthoDB" id="6783358at2759"/>
<name>A0A5J4UQ82_9EUKA</name>
<comment type="caution">
    <text evidence="1">The sequence shown here is derived from an EMBL/GenBank/DDBJ whole genome shotgun (WGS) entry which is preliminary data.</text>
</comment>
<evidence type="ECO:0008006" key="3">
    <source>
        <dbReference type="Google" id="ProtNLM"/>
    </source>
</evidence>
<sequence length="336" mass="38303">MQKPVLTKRNGRELAKIEEEHPNKQMKMSLDQVSQDSFKLHWLNETQFLDKEWNQIFGLNDPIKCGIRCVKYEATFDSRHQTNKEYISLDAHSTHRWLLTKHLGTNTHQEALRTVEQQITSPLARQAAQANDSTIKCAADQIESTLDMYPIKQQLISQNAQLIKQQLSYNSRSKNLKFGACIDESTDIATLNQFVTFTCYLDENGLPQTSFLDVRPLSSKGDIAQNLYETFIQVSVNHGLNLDDPIWICVDGASAMIGCLNSMTSKLKDIYPFITIVHYRAHRLNLASLYAIKGIVKQPLRIWEAVTQQLQHYFAASPLHASILAAIHSENEDEQI</sequence>
<proteinExistence type="predicted"/>
<dbReference type="AlphaFoldDB" id="A0A5J4UQ82"/>
<protein>
    <recommendedName>
        <fullName evidence="3">DUF4371 domain-containing protein</fullName>
    </recommendedName>
</protein>
<reference evidence="1 2" key="1">
    <citation type="submission" date="2019-03" db="EMBL/GenBank/DDBJ databases">
        <title>Single cell metagenomics reveals metabolic interactions within the superorganism composed of flagellate Streblomastix strix and complex community of Bacteroidetes bacteria on its surface.</title>
        <authorList>
            <person name="Treitli S.C."/>
            <person name="Kolisko M."/>
            <person name="Husnik F."/>
            <person name="Keeling P."/>
            <person name="Hampl V."/>
        </authorList>
    </citation>
    <scope>NUCLEOTIDE SEQUENCE [LARGE SCALE GENOMIC DNA]</scope>
    <source>
        <strain evidence="1">ST1C</strain>
    </source>
</reference>
<dbReference type="EMBL" id="SNRW01013492">
    <property type="protein sequence ID" value="KAA6372558.1"/>
    <property type="molecule type" value="Genomic_DNA"/>
</dbReference>
<dbReference type="Proteomes" id="UP000324800">
    <property type="component" value="Unassembled WGS sequence"/>
</dbReference>
<accession>A0A5J4UQ82</accession>